<feature type="transmembrane region" description="Helical" evidence="5">
    <location>
        <begin position="349"/>
        <end position="371"/>
    </location>
</feature>
<evidence type="ECO:0000259" key="6">
    <source>
        <dbReference type="Pfam" id="PF07992"/>
    </source>
</evidence>
<evidence type="ECO:0000256" key="2">
    <source>
        <dbReference type="ARBA" id="ARBA00022630"/>
    </source>
</evidence>
<dbReference type="Gene3D" id="3.50.50.100">
    <property type="match status" value="1"/>
</dbReference>
<reference evidence="7 8" key="1">
    <citation type="journal article" date="2014" name="BMC Genomics">
        <title>Genome sequencing of four Aureobasidium pullulans varieties: biotechnological potential, stress tolerance, and description of new species.</title>
        <authorList>
            <person name="Gostin Ar C."/>
            <person name="Ohm R.A."/>
            <person name="Kogej T."/>
            <person name="Sonjak S."/>
            <person name="Turk M."/>
            <person name="Zajc J."/>
            <person name="Zalar P."/>
            <person name="Grube M."/>
            <person name="Sun H."/>
            <person name="Han J."/>
            <person name="Sharma A."/>
            <person name="Chiniquy J."/>
            <person name="Ngan C.Y."/>
            <person name="Lipzen A."/>
            <person name="Barry K."/>
            <person name="Grigoriev I.V."/>
            <person name="Gunde-Cimerman N."/>
        </authorList>
    </citation>
    <scope>NUCLEOTIDE SEQUENCE [LARGE SCALE GENOMIC DNA]</scope>
    <source>
        <strain evidence="7 8">CBS 147.97</strain>
    </source>
</reference>
<dbReference type="RefSeq" id="XP_013422284.1">
    <property type="nucleotide sequence ID" value="XM_013566830.1"/>
</dbReference>
<evidence type="ECO:0000256" key="4">
    <source>
        <dbReference type="ARBA" id="ARBA00023002"/>
    </source>
</evidence>
<keyword evidence="8" id="KW-1185">Reference proteome</keyword>
<dbReference type="GO" id="GO:0005737">
    <property type="term" value="C:cytoplasm"/>
    <property type="evidence" value="ECO:0007669"/>
    <property type="project" value="TreeGrafter"/>
</dbReference>
<evidence type="ECO:0000256" key="1">
    <source>
        <dbReference type="ARBA" id="ARBA00006442"/>
    </source>
</evidence>
<dbReference type="STRING" id="1043004.A0A074X0G6"/>
<keyword evidence="5" id="KW-0812">Transmembrane</keyword>
<keyword evidence="3" id="KW-0274">FAD</keyword>
<keyword evidence="5" id="KW-0472">Membrane</keyword>
<sequence length="391" mass="42745">MDISRDSARFVIIGGSYAGIKTAHGVLKQIPNAHVTLINPSMQFFYNIASPRILANPDAIRTDEYMIDIPSCFARHGPGSFRFVEGLATEVLEQTRVVKLADCEEIAYDYLIIASGSTTKSTEGLDGDMAPWKARQDGRTLEYIIESQEKLARATDIVICGAGPVGVEFAGELADMVEESEKNCSVTLISSRSTILPHIDQRVGLHAMAILARKGVKVVMGSKVASAYRDNLSSRWIIELDDGTTMSSDCYISTTGPLPCNNFIPGHFLDDQGWMKVDAHLRVVSSAASDQSPCRVYGIGDIIACQPRNVRVINQQLTVLLATLKADLQTTTCGQKSSLTYSPRPTTHILIPIGAAAGTGLVFGVIPWEWVVWLMQGRNYLVPYVRRFLSS</sequence>
<evidence type="ECO:0000256" key="5">
    <source>
        <dbReference type="SAM" id="Phobius"/>
    </source>
</evidence>
<dbReference type="PRINTS" id="PR00368">
    <property type="entry name" value="FADPNR"/>
</dbReference>
<comment type="similarity">
    <text evidence="1">Belongs to the FAD-dependent oxidoreductase family.</text>
</comment>
<dbReference type="EMBL" id="KL584739">
    <property type="protein sequence ID" value="KEQ68106.1"/>
    <property type="molecule type" value="Genomic_DNA"/>
</dbReference>
<dbReference type="InterPro" id="IPR023753">
    <property type="entry name" value="FAD/NAD-binding_dom"/>
</dbReference>
<dbReference type="Proteomes" id="UP000027730">
    <property type="component" value="Unassembled WGS sequence"/>
</dbReference>
<keyword evidence="5" id="KW-1133">Transmembrane helix</keyword>
<gene>
    <name evidence="7" type="ORF">M436DRAFT_59113</name>
</gene>
<evidence type="ECO:0000256" key="3">
    <source>
        <dbReference type="ARBA" id="ARBA00022827"/>
    </source>
</evidence>
<dbReference type="GeneID" id="25412759"/>
<accession>A0A074X0G6</accession>
<dbReference type="Pfam" id="PF07992">
    <property type="entry name" value="Pyr_redox_2"/>
    <property type="match status" value="1"/>
</dbReference>
<evidence type="ECO:0000313" key="8">
    <source>
        <dbReference type="Proteomes" id="UP000027730"/>
    </source>
</evidence>
<protein>
    <submittedName>
        <fullName evidence="7">FAD/NAD(P)-binding domain-containing protein</fullName>
    </submittedName>
</protein>
<dbReference type="SUPFAM" id="SSF51905">
    <property type="entry name" value="FAD/NAD(P)-binding domain"/>
    <property type="match status" value="2"/>
</dbReference>
<dbReference type="GO" id="GO:0004174">
    <property type="term" value="F:electron-transferring-flavoprotein dehydrogenase activity"/>
    <property type="evidence" value="ECO:0007669"/>
    <property type="project" value="TreeGrafter"/>
</dbReference>
<dbReference type="OrthoDB" id="202203at2759"/>
<keyword evidence="2" id="KW-0285">Flavoprotein</keyword>
<keyword evidence="4" id="KW-0560">Oxidoreductase</keyword>
<feature type="domain" description="FAD/NAD(P)-binding" evidence="6">
    <location>
        <begin position="9"/>
        <end position="311"/>
    </location>
</feature>
<dbReference type="HOGENOM" id="CLU_019845_6_1_1"/>
<name>A0A074X0G6_9PEZI</name>
<proteinExistence type="inferred from homology"/>
<dbReference type="PANTHER" id="PTHR43735">
    <property type="entry name" value="APOPTOSIS-INDUCING FACTOR 1"/>
    <property type="match status" value="1"/>
</dbReference>
<dbReference type="AlphaFoldDB" id="A0A074X0G6"/>
<organism evidence="7 8">
    <name type="scientific">Aureobasidium namibiae CBS 147.97</name>
    <dbReference type="NCBI Taxonomy" id="1043004"/>
    <lineage>
        <taxon>Eukaryota</taxon>
        <taxon>Fungi</taxon>
        <taxon>Dikarya</taxon>
        <taxon>Ascomycota</taxon>
        <taxon>Pezizomycotina</taxon>
        <taxon>Dothideomycetes</taxon>
        <taxon>Dothideomycetidae</taxon>
        <taxon>Dothideales</taxon>
        <taxon>Saccotheciaceae</taxon>
        <taxon>Aureobasidium</taxon>
    </lineage>
</organism>
<dbReference type="GO" id="GO:0050660">
    <property type="term" value="F:flavin adenine dinucleotide binding"/>
    <property type="evidence" value="ECO:0007669"/>
    <property type="project" value="TreeGrafter"/>
</dbReference>
<dbReference type="InterPro" id="IPR036188">
    <property type="entry name" value="FAD/NAD-bd_sf"/>
</dbReference>
<evidence type="ECO:0000313" key="7">
    <source>
        <dbReference type="EMBL" id="KEQ68106.1"/>
    </source>
</evidence>
<dbReference type="PANTHER" id="PTHR43735:SF3">
    <property type="entry name" value="FERROPTOSIS SUPPRESSOR PROTEIN 1"/>
    <property type="match status" value="1"/>
</dbReference>